<feature type="coiled-coil region" evidence="1">
    <location>
        <begin position="48"/>
        <end position="121"/>
    </location>
</feature>
<evidence type="ECO:0000256" key="1">
    <source>
        <dbReference type="SAM" id="Coils"/>
    </source>
</evidence>
<dbReference type="AlphaFoldDB" id="A0AAD1Y331"/>
<evidence type="ECO:0000313" key="2">
    <source>
        <dbReference type="EMBL" id="CAI2383772.1"/>
    </source>
</evidence>
<proteinExistence type="predicted"/>
<accession>A0AAD1Y331</accession>
<organism evidence="2 3">
    <name type="scientific">Euplotes crassus</name>
    <dbReference type="NCBI Taxonomy" id="5936"/>
    <lineage>
        <taxon>Eukaryota</taxon>
        <taxon>Sar</taxon>
        <taxon>Alveolata</taxon>
        <taxon>Ciliophora</taxon>
        <taxon>Intramacronucleata</taxon>
        <taxon>Spirotrichea</taxon>
        <taxon>Hypotrichia</taxon>
        <taxon>Euplotida</taxon>
        <taxon>Euplotidae</taxon>
        <taxon>Moneuplotes</taxon>
    </lineage>
</organism>
<keyword evidence="1" id="KW-0175">Coiled coil</keyword>
<comment type="caution">
    <text evidence="2">The sequence shown here is derived from an EMBL/GenBank/DDBJ whole genome shotgun (WGS) entry which is preliminary data.</text>
</comment>
<dbReference type="Proteomes" id="UP001295684">
    <property type="component" value="Unassembled WGS sequence"/>
</dbReference>
<protein>
    <submittedName>
        <fullName evidence="2">Uncharacterized protein</fullName>
    </submittedName>
</protein>
<reference evidence="2" key="1">
    <citation type="submission" date="2023-07" db="EMBL/GenBank/DDBJ databases">
        <authorList>
            <consortium name="AG Swart"/>
            <person name="Singh M."/>
            <person name="Singh A."/>
            <person name="Seah K."/>
            <person name="Emmerich C."/>
        </authorList>
    </citation>
    <scope>NUCLEOTIDE SEQUENCE</scope>
    <source>
        <strain evidence="2">DP1</strain>
    </source>
</reference>
<name>A0AAD1Y331_EUPCR</name>
<dbReference type="EMBL" id="CAMPGE010026074">
    <property type="protein sequence ID" value="CAI2383772.1"/>
    <property type="molecule type" value="Genomic_DNA"/>
</dbReference>
<sequence>MDDLIQFRTQVEEFYRSEENKSMNEIYEKVSEKEVEVKYYQDQLAESNNFIQELHSKSNEEIDNLKNQLIDMKNQIEVYKDENQAMKEEVERKDQEIQELKEEKEGRARIHQDEIDKLSVKHKQQLYLYKKKLQNRAS</sequence>
<gene>
    <name evidence="2" type="ORF">ECRASSUSDP1_LOCUS25284</name>
</gene>
<keyword evidence="3" id="KW-1185">Reference proteome</keyword>
<evidence type="ECO:0000313" key="3">
    <source>
        <dbReference type="Proteomes" id="UP001295684"/>
    </source>
</evidence>